<dbReference type="PANTHER" id="PTHR34068">
    <property type="entry name" value="UPF0145 PROTEIN YBJQ"/>
    <property type="match status" value="1"/>
</dbReference>
<protein>
    <recommendedName>
        <fullName evidence="2">UPF0145 protein ST44_06125</fullName>
    </recommendedName>
</protein>
<evidence type="ECO:0000256" key="2">
    <source>
        <dbReference type="HAMAP-Rule" id="MF_00338"/>
    </source>
</evidence>
<comment type="caution">
    <text evidence="3">The sequence shown here is derived from an EMBL/GenBank/DDBJ whole genome shotgun (WGS) entry which is preliminary data.</text>
</comment>
<dbReference type="InterPro" id="IPR002765">
    <property type="entry name" value="UPF0145_YbjQ-like"/>
</dbReference>
<organism evidence="3 4">
    <name type="scientific">Prevotella pectinovora</name>
    <dbReference type="NCBI Taxonomy" id="1602169"/>
    <lineage>
        <taxon>Bacteria</taxon>
        <taxon>Pseudomonadati</taxon>
        <taxon>Bacteroidota</taxon>
        <taxon>Bacteroidia</taxon>
        <taxon>Bacteroidales</taxon>
        <taxon>Prevotellaceae</taxon>
        <taxon>Prevotella</taxon>
    </lineage>
</organism>
<reference evidence="3 4" key="1">
    <citation type="submission" date="2015-01" db="EMBL/GenBank/DDBJ databases">
        <title>Comparative genomics of non-oral Prevotella species.</title>
        <authorList>
            <person name="Accetto T."/>
            <person name="Nograsek B."/>
            <person name="Avgustin G."/>
        </authorList>
    </citation>
    <scope>NUCLEOTIDE SEQUENCE [LARGE SCALE GENOMIC DNA]</scope>
    <source>
        <strain evidence="3 4">P5-119</strain>
    </source>
</reference>
<dbReference type="InterPro" id="IPR035439">
    <property type="entry name" value="UPF0145_dom_sf"/>
</dbReference>
<proteinExistence type="inferred from homology"/>
<gene>
    <name evidence="3" type="ORF">ST44_06125</name>
</gene>
<dbReference type="Pfam" id="PF01906">
    <property type="entry name" value="YbjQ_1"/>
    <property type="match status" value="1"/>
</dbReference>
<accession>A0A0D0IUJ6</accession>
<dbReference type="AlphaFoldDB" id="A0A0D0IUJ6"/>
<evidence type="ECO:0000313" key="4">
    <source>
        <dbReference type="Proteomes" id="UP000032046"/>
    </source>
</evidence>
<keyword evidence="4" id="KW-1185">Reference proteome</keyword>
<dbReference type="Proteomes" id="UP000032046">
    <property type="component" value="Unassembled WGS sequence"/>
</dbReference>
<evidence type="ECO:0000313" key="3">
    <source>
        <dbReference type="EMBL" id="KIP62793.1"/>
    </source>
</evidence>
<sequence>MIITTTPSIEGHPVKEYKGIVTSEVIIGANAIRDFMAGIRDFFGGRSRTYEQVFAEARFNAFREIEQHAVNIGGNAVVGVRLSYETVGSGNSMLMVVCSGTAVVI</sequence>
<dbReference type="PANTHER" id="PTHR34068:SF1">
    <property type="entry name" value="UPF0145 PROTEIN YBJQ"/>
    <property type="match status" value="1"/>
</dbReference>
<name>A0A0D0IUJ6_9BACT</name>
<dbReference type="RefSeq" id="WP_042518950.1">
    <property type="nucleotide sequence ID" value="NZ_JXQK01000051.1"/>
</dbReference>
<dbReference type="EMBL" id="JXQK01000051">
    <property type="protein sequence ID" value="KIP62793.1"/>
    <property type="molecule type" value="Genomic_DNA"/>
</dbReference>
<dbReference type="HAMAP" id="MF_00338">
    <property type="entry name" value="UPF0145"/>
    <property type="match status" value="1"/>
</dbReference>
<dbReference type="SUPFAM" id="SSF117782">
    <property type="entry name" value="YbjQ-like"/>
    <property type="match status" value="1"/>
</dbReference>
<evidence type="ECO:0000256" key="1">
    <source>
        <dbReference type="ARBA" id="ARBA00010751"/>
    </source>
</evidence>
<comment type="similarity">
    <text evidence="1 2">Belongs to the UPF0145 family.</text>
</comment>
<dbReference type="Gene3D" id="3.30.110.70">
    <property type="entry name" value="Hypothetical protein apc22750. Chain B"/>
    <property type="match status" value="1"/>
</dbReference>